<feature type="compositionally biased region" description="Low complexity" evidence="1">
    <location>
        <begin position="196"/>
        <end position="207"/>
    </location>
</feature>
<dbReference type="RefSeq" id="WP_344190099.1">
    <property type="nucleotide sequence ID" value="NZ_BAAARN010000001.1"/>
</dbReference>
<accession>A0ABN3UFC3</accession>
<comment type="caution">
    <text evidence="3">The sequence shown here is derived from an EMBL/GenBank/DDBJ whole genome shotgun (WGS) entry which is preliminary data.</text>
</comment>
<feature type="region of interest" description="Disordered" evidence="1">
    <location>
        <begin position="185"/>
        <end position="207"/>
    </location>
</feature>
<reference evidence="3 4" key="1">
    <citation type="journal article" date="2019" name="Int. J. Syst. Evol. Microbiol.">
        <title>The Global Catalogue of Microorganisms (GCM) 10K type strain sequencing project: providing services to taxonomists for standard genome sequencing and annotation.</title>
        <authorList>
            <consortium name="The Broad Institute Genomics Platform"/>
            <consortium name="The Broad Institute Genome Sequencing Center for Infectious Disease"/>
            <person name="Wu L."/>
            <person name="Ma J."/>
        </authorList>
    </citation>
    <scope>NUCLEOTIDE SEQUENCE [LARGE SCALE GENOMIC DNA]</scope>
    <source>
        <strain evidence="3 4">JCM 16378</strain>
    </source>
</reference>
<dbReference type="EMBL" id="BAAARN010000001">
    <property type="protein sequence ID" value="GAA2731732.1"/>
    <property type="molecule type" value="Genomic_DNA"/>
</dbReference>
<protein>
    <submittedName>
        <fullName evidence="3">Septation protein SepH</fullName>
    </submittedName>
</protein>
<feature type="compositionally biased region" description="Acidic residues" evidence="1">
    <location>
        <begin position="363"/>
        <end position="377"/>
    </location>
</feature>
<organism evidence="3 4">
    <name type="scientific">Pedococcus aerophilus</name>
    <dbReference type="NCBI Taxonomy" id="436356"/>
    <lineage>
        <taxon>Bacteria</taxon>
        <taxon>Bacillati</taxon>
        <taxon>Actinomycetota</taxon>
        <taxon>Actinomycetes</taxon>
        <taxon>Micrococcales</taxon>
        <taxon>Intrasporangiaceae</taxon>
        <taxon>Pedococcus</taxon>
    </lineage>
</organism>
<proteinExistence type="predicted"/>
<sequence>MRDLRLIGVHEDGQRLLLSDSGGEQFSVPLDEPLRAAVRRDRPRLGQLQIEIDGGMRPREVQAMIRAGLSAEDVADRSGWPVEKVRRYEGPILAEREYVAGLARGVRLRGRAGGGSTTPTLAARVSARLSGRGVDPAAALWDSARNEAGEWTVVVTFPAGGRQREAHWHFDVPARTVTAADDEARWLSEEDSSQGASPLPAPHLATPPARATTVYDVEAEGGVQATPRRTAPPRAEEPLDLMTAMRERASHRGRPRRRGAKASATQTPGDQAPREDALPLEDLAYDPETMPPPPAARGPHPLDPAPATDESPSPEAQELVVDEAQAEEPVLDESVRDGSVRDEAALDEPAVVTPPEPRPQAEVEVETEVESEEEVEEPTATVERLTAVAPSTEPAPAHAPAPTPASNEVQDEQDDAADDRHEDVGPAAESDEPIAAPERPRPAKKSGRRSVPSWDDVMFGARSRD</sequence>
<feature type="compositionally biased region" description="Pro residues" evidence="1">
    <location>
        <begin position="289"/>
        <end position="304"/>
    </location>
</feature>
<dbReference type="InterPro" id="IPR047682">
    <property type="entry name" value="SepH-like"/>
</dbReference>
<evidence type="ECO:0000313" key="3">
    <source>
        <dbReference type="EMBL" id="GAA2731732.1"/>
    </source>
</evidence>
<evidence type="ECO:0000256" key="1">
    <source>
        <dbReference type="SAM" id="MobiDB-lite"/>
    </source>
</evidence>
<evidence type="ECO:0000313" key="4">
    <source>
        <dbReference type="Proteomes" id="UP001501326"/>
    </source>
</evidence>
<name>A0ABN3UFC3_9MICO</name>
<dbReference type="Pfam" id="PF11268">
    <property type="entry name" value="DUF3071"/>
    <property type="match status" value="1"/>
</dbReference>
<feature type="compositionally biased region" description="Basic and acidic residues" evidence="1">
    <location>
        <begin position="333"/>
        <end position="344"/>
    </location>
</feature>
<dbReference type="Proteomes" id="UP001501326">
    <property type="component" value="Unassembled WGS sequence"/>
</dbReference>
<feature type="domain" description="DUF3071" evidence="2">
    <location>
        <begin position="1"/>
        <end position="170"/>
    </location>
</feature>
<dbReference type="NCBIfam" id="NF040712">
    <property type="entry name" value="SepH"/>
    <property type="match status" value="1"/>
</dbReference>
<feature type="compositionally biased region" description="Basic residues" evidence="1">
    <location>
        <begin position="251"/>
        <end position="260"/>
    </location>
</feature>
<evidence type="ECO:0000259" key="2">
    <source>
        <dbReference type="Pfam" id="PF11268"/>
    </source>
</evidence>
<feature type="compositionally biased region" description="Low complexity" evidence="1">
    <location>
        <begin position="378"/>
        <end position="396"/>
    </location>
</feature>
<gene>
    <name evidence="3" type="primary">sepH</name>
    <name evidence="3" type="ORF">GCM10009867_06060</name>
</gene>
<feature type="region of interest" description="Disordered" evidence="1">
    <location>
        <begin position="219"/>
        <end position="465"/>
    </location>
</feature>
<dbReference type="InterPro" id="IPR021421">
    <property type="entry name" value="DUF3071"/>
</dbReference>
<feature type="compositionally biased region" description="Acidic residues" evidence="1">
    <location>
        <begin position="320"/>
        <end position="331"/>
    </location>
</feature>
<keyword evidence="4" id="KW-1185">Reference proteome</keyword>